<dbReference type="SMART" id="SM00327">
    <property type="entry name" value="VWA"/>
    <property type="match status" value="1"/>
</dbReference>
<reference evidence="2" key="1">
    <citation type="journal article" date="2020" name="mSystems">
        <title>Genome- and Community-Level Interaction Insights into Carbon Utilization and Element Cycling Functions of Hydrothermarchaeota in Hydrothermal Sediment.</title>
        <authorList>
            <person name="Zhou Z."/>
            <person name="Liu Y."/>
            <person name="Xu W."/>
            <person name="Pan J."/>
            <person name="Luo Z.H."/>
            <person name="Li M."/>
        </authorList>
    </citation>
    <scope>NUCLEOTIDE SEQUENCE [LARGE SCALE GENOMIC DNA]</scope>
    <source>
        <strain evidence="2">SpSt-468</strain>
    </source>
</reference>
<dbReference type="AlphaFoldDB" id="A0A7C3J3D9"/>
<evidence type="ECO:0000313" key="2">
    <source>
        <dbReference type="EMBL" id="HFK19736.1"/>
    </source>
</evidence>
<dbReference type="SUPFAM" id="SSF53300">
    <property type="entry name" value="vWA-like"/>
    <property type="match status" value="1"/>
</dbReference>
<organism evidence="2">
    <name type="scientific">Candidatus Methanomethylicus mesodigestus</name>
    <dbReference type="NCBI Taxonomy" id="1867258"/>
    <lineage>
        <taxon>Archaea</taxon>
        <taxon>Thermoproteota</taxon>
        <taxon>Methanosuratincolia</taxon>
        <taxon>Candidatus Methanomethylicales</taxon>
        <taxon>Candidatus Methanomethylicaceae</taxon>
        <taxon>Candidatus Methanomethylicus</taxon>
    </lineage>
</organism>
<accession>A0A7C3J3D9</accession>
<dbReference type="Gene3D" id="3.40.50.410">
    <property type="entry name" value="von Willebrand factor, type A domain"/>
    <property type="match status" value="1"/>
</dbReference>
<name>A0A7C3J3D9_9CREN</name>
<gene>
    <name evidence="2" type="ORF">ENS19_00445</name>
</gene>
<proteinExistence type="predicted"/>
<dbReference type="PROSITE" id="PS50234">
    <property type="entry name" value="VWFA"/>
    <property type="match status" value="1"/>
</dbReference>
<dbReference type="EMBL" id="DSTX01000001">
    <property type="protein sequence ID" value="HFK19736.1"/>
    <property type="molecule type" value="Genomic_DNA"/>
</dbReference>
<dbReference type="Pfam" id="PF00092">
    <property type="entry name" value="VWA"/>
    <property type="match status" value="1"/>
</dbReference>
<feature type="domain" description="VWFA" evidence="1">
    <location>
        <begin position="137"/>
        <end position="301"/>
    </location>
</feature>
<dbReference type="InterPro" id="IPR036465">
    <property type="entry name" value="vWFA_dom_sf"/>
</dbReference>
<comment type="caution">
    <text evidence="2">The sequence shown here is derived from an EMBL/GenBank/DDBJ whole genome shotgun (WGS) entry which is preliminary data.</text>
</comment>
<sequence length="302" mass="33563">MREGISAYDFHSLSRLAEMDPKTIGEILEDPELYMRALKASENASSKWAAALFLFNIQGGLGEAKRKVAKSVLVKLLMQLASQISGRGIRSTERFLTSYKPGLEEVDLEETLDGIISKPSISYDDIIVVDRRPKKRGILLILDTSNSMYREKMLIAVLAIGVMAYRLRGENYAIIAFNSEGRLLKPIEREMETGELLDRVLEIRAGGCTNLNKALEMGLEQLSKNVAHEKVAILVTDGWVTAGGSPFANAAKYPRLHVIQVPMGVGGGDTETCLRLAREGRGKRIFVKDFRELPRAIIEILR</sequence>
<evidence type="ECO:0000259" key="1">
    <source>
        <dbReference type="PROSITE" id="PS50234"/>
    </source>
</evidence>
<dbReference type="CDD" id="cd00198">
    <property type="entry name" value="vWFA"/>
    <property type="match status" value="1"/>
</dbReference>
<protein>
    <submittedName>
        <fullName evidence="2">VWA domain-containing protein</fullName>
    </submittedName>
</protein>
<dbReference type="InterPro" id="IPR002035">
    <property type="entry name" value="VWF_A"/>
</dbReference>